<dbReference type="GO" id="GO:0006633">
    <property type="term" value="P:fatty acid biosynthetic process"/>
    <property type="evidence" value="ECO:0007669"/>
    <property type="project" value="TreeGrafter"/>
</dbReference>
<dbReference type="InterPro" id="IPR050858">
    <property type="entry name" value="Mal-CoA-ACP_Trans/PKS_FabD"/>
</dbReference>
<proteinExistence type="predicted"/>
<evidence type="ECO:0000256" key="4">
    <source>
        <dbReference type="ARBA" id="ARBA00048462"/>
    </source>
</evidence>
<comment type="caution">
    <text evidence="6">The sequence shown here is derived from an EMBL/GenBank/DDBJ whole genome shotgun (WGS) entry which is preliminary data.</text>
</comment>
<dbReference type="AlphaFoldDB" id="A0AAE5H2I6"/>
<dbReference type="SUPFAM" id="SSF52151">
    <property type="entry name" value="FabD/lysophospholipase-like"/>
    <property type="match status" value="1"/>
</dbReference>
<dbReference type="PANTHER" id="PTHR42681">
    <property type="entry name" value="MALONYL-COA-ACYL CARRIER PROTEIN TRANSACYLASE, MITOCHONDRIAL"/>
    <property type="match status" value="1"/>
</dbReference>
<dbReference type="RefSeq" id="WP_077855153.1">
    <property type="nucleotide sequence ID" value="NZ_JABTDW010000001.1"/>
</dbReference>
<name>A0AAE5H2I6_CLOBE</name>
<dbReference type="Gene3D" id="3.30.70.250">
    <property type="entry name" value="Malonyl-CoA ACP transacylase, ACP-binding"/>
    <property type="match status" value="1"/>
</dbReference>
<dbReference type="EC" id="2.3.1.39" evidence="1"/>
<dbReference type="Pfam" id="PF00698">
    <property type="entry name" value="Acyl_transf_1"/>
    <property type="match status" value="1"/>
</dbReference>
<dbReference type="InterPro" id="IPR016035">
    <property type="entry name" value="Acyl_Trfase/lysoPLipase"/>
</dbReference>
<dbReference type="SMART" id="SM00827">
    <property type="entry name" value="PKS_AT"/>
    <property type="match status" value="1"/>
</dbReference>
<dbReference type="GO" id="GO:0004314">
    <property type="term" value="F:[acyl-carrier-protein] S-malonyltransferase activity"/>
    <property type="evidence" value="ECO:0007669"/>
    <property type="project" value="UniProtKB-EC"/>
</dbReference>
<dbReference type="Proteomes" id="UP000822184">
    <property type="component" value="Unassembled WGS sequence"/>
</dbReference>
<evidence type="ECO:0000256" key="3">
    <source>
        <dbReference type="ARBA" id="ARBA00023315"/>
    </source>
</evidence>
<reference evidence="6" key="1">
    <citation type="submission" date="2020-06" db="EMBL/GenBank/DDBJ databases">
        <title>Genomic insights into acetone-butanol-ethanol (ABE) fermentation by sequencing solventogenic clostridia strains.</title>
        <authorList>
            <person name="Brown S."/>
        </authorList>
    </citation>
    <scope>NUCLEOTIDE SEQUENCE</scope>
    <source>
        <strain evidence="6">DJ123</strain>
    </source>
</reference>
<dbReference type="SUPFAM" id="SSF55048">
    <property type="entry name" value="Probable ACP-binding domain of malonyl-CoA ACP transacylase"/>
    <property type="match status" value="1"/>
</dbReference>
<evidence type="ECO:0000313" key="6">
    <source>
        <dbReference type="EMBL" id="NSB13073.1"/>
    </source>
</evidence>
<dbReference type="PANTHER" id="PTHR42681:SF1">
    <property type="entry name" value="MALONYL-COA-ACYL CARRIER PROTEIN TRANSACYLASE, MITOCHONDRIAL"/>
    <property type="match status" value="1"/>
</dbReference>
<evidence type="ECO:0000313" key="7">
    <source>
        <dbReference type="Proteomes" id="UP000822184"/>
    </source>
</evidence>
<keyword evidence="3 6" id="KW-0012">Acyltransferase</keyword>
<dbReference type="InterPro" id="IPR014043">
    <property type="entry name" value="Acyl_transferase_dom"/>
</dbReference>
<dbReference type="InterPro" id="IPR016036">
    <property type="entry name" value="Malonyl_transacylase_ACP-bd"/>
</dbReference>
<accession>A0AAE5H2I6</accession>
<evidence type="ECO:0000259" key="5">
    <source>
        <dbReference type="SMART" id="SM00827"/>
    </source>
</evidence>
<protein>
    <recommendedName>
        <fullName evidence="1">[acyl-carrier-protein] S-malonyltransferase</fullName>
        <ecNumber evidence="1">2.3.1.39</ecNumber>
    </recommendedName>
</protein>
<organism evidence="6 7">
    <name type="scientific">Clostridium beijerinckii</name>
    <name type="common">Clostridium MP</name>
    <dbReference type="NCBI Taxonomy" id="1520"/>
    <lineage>
        <taxon>Bacteria</taxon>
        <taxon>Bacillati</taxon>
        <taxon>Bacillota</taxon>
        <taxon>Clostridia</taxon>
        <taxon>Eubacteriales</taxon>
        <taxon>Clostridiaceae</taxon>
        <taxon>Clostridium</taxon>
    </lineage>
</organism>
<gene>
    <name evidence="6" type="ORF">BCD95_001332</name>
</gene>
<evidence type="ECO:0000256" key="2">
    <source>
        <dbReference type="ARBA" id="ARBA00022679"/>
    </source>
</evidence>
<dbReference type="Gene3D" id="3.40.366.10">
    <property type="entry name" value="Malonyl-Coenzyme A Acyl Carrier Protein, domain 2"/>
    <property type="match status" value="1"/>
</dbReference>
<dbReference type="EMBL" id="JABTDW010000001">
    <property type="protein sequence ID" value="NSB13073.1"/>
    <property type="molecule type" value="Genomic_DNA"/>
</dbReference>
<evidence type="ECO:0000256" key="1">
    <source>
        <dbReference type="ARBA" id="ARBA00013258"/>
    </source>
</evidence>
<feature type="domain" description="Malonyl-CoA:ACP transacylase (MAT)" evidence="5">
    <location>
        <begin position="7"/>
        <end position="303"/>
    </location>
</feature>
<comment type="catalytic activity">
    <reaction evidence="4">
        <text>holo-[ACP] + malonyl-CoA = malonyl-[ACP] + CoA</text>
        <dbReference type="Rhea" id="RHEA:41792"/>
        <dbReference type="Rhea" id="RHEA-COMP:9623"/>
        <dbReference type="Rhea" id="RHEA-COMP:9685"/>
        <dbReference type="ChEBI" id="CHEBI:57287"/>
        <dbReference type="ChEBI" id="CHEBI:57384"/>
        <dbReference type="ChEBI" id="CHEBI:64479"/>
        <dbReference type="ChEBI" id="CHEBI:78449"/>
        <dbReference type="EC" id="2.3.1.39"/>
    </reaction>
</comment>
<keyword evidence="2 6" id="KW-0808">Transferase</keyword>
<dbReference type="InterPro" id="IPR001227">
    <property type="entry name" value="Ac_transferase_dom_sf"/>
</dbReference>
<sequence length="413" mass="47745">MSKFAILFPGQGLNYVEIGKELYTNHEIVKKIYKIASEKLDINIKDLCFSEKKENLNSTHISQLMTFINEYSMYKVYEEKYKFKPDYLAGHSLGEYVALSISGALTFEEGLSIIDFRGRVMEKACNNNCGSMIAVGDISRKDIQNICDEINKDKLRIMISNNNSKNQIVLSGYSKDIDDCMGLLEDKGGIVKKLKVAGAFHSDLMIKAAEELKVELKNYQFKNLEIPVISNLTGKKYEKESDFSEILYKHMIKPVLWSETIDYLREKNVTMFLEMNTKNTLGNLVKTNYSLAEIYSFSNNKEEFSNVINCKKLEIIKKAISIAICTKNNTELNNDEYREKFIEPYRKLFTYFKEIEEQPNRIGVEEIKEILVSLNSMLGAKNINQDEKDYRIDELEKSTFISKFIPNYELCLK</sequence>